<evidence type="ECO:0000313" key="2">
    <source>
        <dbReference type="Proteomes" id="UP001597249"/>
    </source>
</evidence>
<gene>
    <name evidence="1" type="ORF">ACFQ3L_06270</name>
</gene>
<sequence length="244" mass="27420">MVKYFFEGRITGGQSAPILTKDGRLGTLDLVRITITVADPDLDNPSEKQYAVADRMASSPQNAQFYLPFTRTFAQSTARIGESISFAGTPQPIVMLTQSNRQRAYIARAKIVDRGRWWRMDDPPKNIQHIADGLDTRFEAGLLTFGAYQSQWKQITKVNGVTPRGVLGQLAEQKQMWMNLIRQMSNDDTNQVRQLIIPTPGEAMNVTTTLPGDDLLNTDPALYDTVTKRHQQFAHWLKLIPGQA</sequence>
<dbReference type="Proteomes" id="UP001597249">
    <property type="component" value="Unassembled WGS sequence"/>
</dbReference>
<proteinExistence type="predicted"/>
<accession>A0ABW4B8P6</accession>
<comment type="caution">
    <text evidence="1">The sequence shown here is derived from an EMBL/GenBank/DDBJ whole genome shotgun (WGS) entry which is preliminary data.</text>
</comment>
<keyword evidence="2" id="KW-1185">Reference proteome</keyword>
<reference evidence="2" key="1">
    <citation type="journal article" date="2019" name="Int. J. Syst. Evol. Microbiol.">
        <title>The Global Catalogue of Microorganisms (GCM) 10K type strain sequencing project: providing services to taxonomists for standard genome sequencing and annotation.</title>
        <authorList>
            <consortium name="The Broad Institute Genomics Platform"/>
            <consortium name="The Broad Institute Genome Sequencing Center for Infectious Disease"/>
            <person name="Wu L."/>
            <person name="Ma J."/>
        </authorList>
    </citation>
    <scope>NUCLEOTIDE SEQUENCE [LARGE SCALE GENOMIC DNA]</scope>
    <source>
        <strain evidence="2">CCM 8911</strain>
    </source>
</reference>
<protein>
    <submittedName>
        <fullName evidence="1">Uncharacterized protein</fullName>
    </submittedName>
</protein>
<name>A0ABW4B8P6_9LACO</name>
<dbReference type="RefSeq" id="WP_125585984.1">
    <property type="nucleotide sequence ID" value="NZ_JBHTMO010000018.1"/>
</dbReference>
<dbReference type="EMBL" id="JBHTMO010000018">
    <property type="protein sequence ID" value="MFD1393174.1"/>
    <property type="molecule type" value="Genomic_DNA"/>
</dbReference>
<evidence type="ECO:0000313" key="1">
    <source>
        <dbReference type="EMBL" id="MFD1393174.1"/>
    </source>
</evidence>
<organism evidence="1 2">
    <name type="scientific">Lacticaseibacillus jixianensis</name>
    <dbReference type="NCBI Taxonomy" id="2486012"/>
    <lineage>
        <taxon>Bacteria</taxon>
        <taxon>Bacillati</taxon>
        <taxon>Bacillota</taxon>
        <taxon>Bacilli</taxon>
        <taxon>Lactobacillales</taxon>
        <taxon>Lactobacillaceae</taxon>
        <taxon>Lacticaseibacillus</taxon>
    </lineage>
</organism>